<evidence type="ECO:0000313" key="3">
    <source>
        <dbReference type="Proteomes" id="UP000691718"/>
    </source>
</evidence>
<keyword evidence="3" id="KW-1185">Reference proteome</keyword>
<feature type="region of interest" description="Disordered" evidence="1">
    <location>
        <begin position="1"/>
        <end position="42"/>
    </location>
</feature>
<name>A0A8S3WDJ4_PARAO</name>
<dbReference type="EMBL" id="CAJQZP010000288">
    <property type="protein sequence ID" value="CAG4953775.1"/>
    <property type="molecule type" value="Genomic_DNA"/>
</dbReference>
<organism evidence="2 3">
    <name type="scientific">Parnassius apollo</name>
    <name type="common">Apollo butterfly</name>
    <name type="synonym">Papilio apollo</name>
    <dbReference type="NCBI Taxonomy" id="110799"/>
    <lineage>
        <taxon>Eukaryota</taxon>
        <taxon>Metazoa</taxon>
        <taxon>Ecdysozoa</taxon>
        <taxon>Arthropoda</taxon>
        <taxon>Hexapoda</taxon>
        <taxon>Insecta</taxon>
        <taxon>Pterygota</taxon>
        <taxon>Neoptera</taxon>
        <taxon>Endopterygota</taxon>
        <taxon>Lepidoptera</taxon>
        <taxon>Glossata</taxon>
        <taxon>Ditrysia</taxon>
        <taxon>Papilionoidea</taxon>
        <taxon>Papilionidae</taxon>
        <taxon>Parnassiinae</taxon>
        <taxon>Parnassini</taxon>
        <taxon>Parnassius</taxon>
        <taxon>Parnassius</taxon>
    </lineage>
</organism>
<feature type="compositionally biased region" description="Basic and acidic residues" evidence="1">
    <location>
        <begin position="231"/>
        <end position="244"/>
    </location>
</feature>
<protein>
    <submittedName>
        <fullName evidence="2">(apollo) hypothetical protein</fullName>
    </submittedName>
</protein>
<sequence>MEAQGHLSYKAQSRKRGRPAGKNRMPLSTEQRKSRNAQYEKERRNEIAHATLHLAEAVGCDSSVTLQNLLTSVIKLLDNKANFKPSESIQILRQRNEDICKEIQEMELFLKSKGLNKQEYETDSECESYNLRSRGSKRKSENICELQYSEKKQLNEKDVKSMISTASNLEHLSYKAQSRKHGRPAGKNRMPLSTEQRKSRNAQYEKERRNEIAHATLHMAEAVGCDGSLQHSEKKELKEKDVKTKISTASNLEVLQSELWS</sequence>
<accession>A0A8S3WDJ4</accession>
<comment type="caution">
    <text evidence="2">The sequence shown here is derived from an EMBL/GenBank/DDBJ whole genome shotgun (WGS) entry which is preliminary data.</text>
</comment>
<feature type="region of interest" description="Disordered" evidence="1">
    <location>
        <begin position="226"/>
        <end position="247"/>
    </location>
</feature>
<feature type="compositionally biased region" description="Basic residues" evidence="1">
    <location>
        <begin position="12"/>
        <end position="21"/>
    </location>
</feature>
<dbReference type="Proteomes" id="UP000691718">
    <property type="component" value="Unassembled WGS sequence"/>
</dbReference>
<feature type="compositionally biased region" description="Basic and acidic residues" evidence="1">
    <location>
        <begin position="30"/>
        <end position="42"/>
    </location>
</feature>
<evidence type="ECO:0000256" key="1">
    <source>
        <dbReference type="SAM" id="MobiDB-lite"/>
    </source>
</evidence>
<dbReference type="AlphaFoldDB" id="A0A8S3WDJ4"/>
<proteinExistence type="predicted"/>
<reference evidence="2" key="1">
    <citation type="submission" date="2021-04" db="EMBL/GenBank/DDBJ databases">
        <authorList>
            <person name="Tunstrom K."/>
        </authorList>
    </citation>
    <scope>NUCLEOTIDE SEQUENCE</scope>
</reference>
<gene>
    <name evidence="2" type="ORF">PAPOLLO_LOCUS4952</name>
</gene>
<feature type="compositionally biased region" description="Basic residues" evidence="1">
    <location>
        <begin position="177"/>
        <end position="186"/>
    </location>
</feature>
<feature type="compositionally biased region" description="Basic and acidic residues" evidence="1">
    <location>
        <begin position="195"/>
        <end position="207"/>
    </location>
</feature>
<feature type="region of interest" description="Disordered" evidence="1">
    <location>
        <begin position="175"/>
        <end position="207"/>
    </location>
</feature>
<evidence type="ECO:0000313" key="2">
    <source>
        <dbReference type="EMBL" id="CAG4953775.1"/>
    </source>
</evidence>
<dbReference type="OrthoDB" id="6932060at2759"/>